<dbReference type="InterPro" id="IPR020843">
    <property type="entry name" value="ER"/>
</dbReference>
<organism evidence="7 8">
    <name type="scientific">Auxenochlorella protothecoides</name>
    <name type="common">Green microalga</name>
    <name type="synonym">Chlorella protothecoides</name>
    <dbReference type="NCBI Taxonomy" id="3075"/>
    <lineage>
        <taxon>Eukaryota</taxon>
        <taxon>Viridiplantae</taxon>
        <taxon>Chlorophyta</taxon>
        <taxon>core chlorophytes</taxon>
        <taxon>Trebouxiophyceae</taxon>
        <taxon>Chlorellales</taxon>
        <taxon>Chlorellaceae</taxon>
        <taxon>Auxenochlorella</taxon>
    </lineage>
</organism>
<dbReference type="KEGG" id="apro:F751_4553"/>
<evidence type="ECO:0000313" key="8">
    <source>
        <dbReference type="Proteomes" id="UP000028924"/>
    </source>
</evidence>
<keyword evidence="4" id="KW-0511">Multifunctional enzyme</keyword>
<dbReference type="InterPro" id="IPR036736">
    <property type="entry name" value="ACP-like_sf"/>
</dbReference>
<evidence type="ECO:0000256" key="1">
    <source>
        <dbReference type="ARBA" id="ARBA00022450"/>
    </source>
</evidence>
<name>A0A087SNH9_AUXPR</name>
<dbReference type="RefSeq" id="XP_011400250.1">
    <property type="nucleotide sequence ID" value="XM_011401948.1"/>
</dbReference>
<dbReference type="PROSITE" id="PS00012">
    <property type="entry name" value="PHOSPHOPANTETHEINE"/>
    <property type="match status" value="2"/>
</dbReference>
<dbReference type="SMART" id="SM00823">
    <property type="entry name" value="PKS_PP"/>
    <property type="match status" value="1"/>
</dbReference>
<dbReference type="InterPro" id="IPR050091">
    <property type="entry name" value="PKS_NRPS_Biosynth_Enz"/>
</dbReference>
<dbReference type="eggNOG" id="KOG1202">
    <property type="taxonomic scope" value="Eukaryota"/>
</dbReference>
<dbReference type="GeneID" id="23615944"/>
<dbReference type="InterPro" id="IPR020841">
    <property type="entry name" value="PKS_Beta-ketoAc_synthase_dom"/>
</dbReference>
<dbReference type="Gene3D" id="3.90.180.10">
    <property type="entry name" value="Medium-chain alcohol dehydrogenases, catalytic domain"/>
    <property type="match status" value="1"/>
</dbReference>
<dbReference type="GO" id="GO:0004312">
    <property type="term" value="F:fatty acid synthase activity"/>
    <property type="evidence" value="ECO:0007669"/>
    <property type="project" value="TreeGrafter"/>
</dbReference>
<dbReference type="GO" id="GO:0031177">
    <property type="term" value="F:phosphopantetheine binding"/>
    <property type="evidence" value="ECO:0007669"/>
    <property type="project" value="InterPro"/>
</dbReference>
<protein>
    <submittedName>
        <fullName evidence="7">Erythronolide synthase, modules 1 and 2</fullName>
    </submittedName>
</protein>
<feature type="domain" description="Carrier" evidence="5">
    <location>
        <begin position="1"/>
        <end position="48"/>
    </location>
</feature>
<dbReference type="InterPro" id="IPR013968">
    <property type="entry name" value="PKS_KR"/>
</dbReference>
<dbReference type="InterPro" id="IPR057326">
    <property type="entry name" value="KR_dom"/>
</dbReference>
<sequence length="1316" mass="133191">MDSGLDSLGATQLRTSLGLAFPAVDLSPTSTFDYPTPRDLARHIAAALRSDAGAPLHPAAADCLQAVIEAAASITGATLDADSPLMAAGLDSLGAVQLRSMLSTRFSLDLPVTLAMDYPTPAALAEFVAAEVAPEGSMGVTAHPAPASNAPGQQLQDSCTSVLGVAGCYPGGEGQGLDGYRSAAQGGQDLPTPVPLARWDLEAYYSPEISVGRMNVRFGAFLSGLEDFDADAFRLGHAESSVMDPQARILLEQTQEGLSQAAGRSAASLSLNCGVYVGVMHMEFLATLASAGLGVGPAVTAGNGMDFLIGRLSYVFGLTGPCISTHTACSSSLVSTHLAHTGLLGGEAELATTAGVFLMLLPGTATGISQLGALSPVGRCRSFDAAGDGYGRGEGCALLVLAPMGEGEETGAPLAYLVGTAVNQGGRSSGLTAPHGPSQTALVRKALDVAGLAGDDLSYVAVHGTGTPLGDPIEMGALGAAAARSLDSGPLTLGATKSCHGHTEGAAGLTGALQALCALSDKAAAPVLHLRDMNPFVGTTFGDWPRRHGLLASIPRQLAPAPLHQPLAGTSAFGMSGVNAHAIFEWTEAAQEGLTPSAGGTPAGVVRLQAKQWTLAPAFFVLRRAVSAEPSASACCAFELDLQGPSLGATLRDHVVHGHTLAPAAAMLEACAAALGTLRWGAALFTGFAVLEALHLGTHAAAGKHRLRVSKHGELDLCTVAAVNGLGFDGQARSGSLALSGSSAHWESMAALARVAAGELNARISAVKLHRNGATSSPSASKLQHNMENDTYGAEPRGSLSSLRWVPIASSMEPVECGHIEIGVRAVGLNFRDVLNVLGMYPGDPGDPGADCAGVVLSNPGGGGGLRPGDRVFGLAPGCLGHSVRVLADLVAPLPPSVSYQTGAALPTVFITAMLALQQAASCGPHSRVLVHAATGGVGLAVLSLASGLGCKVLSCTTGTPAKRARLRGMLEGRAVCLDSRSTTFAEDLAVVVGSVSLVLNSLTSPGMTAASLSVLARGGSFVEVGKRDIHAASRIGQERPDVAFSTVAIDFLPPQTATALRQLSLSQHVGKVVVQNPGIKTTEHGSCLVTGGLGALGSLTGAWLLKKEAWHVVLLGRSARLAPRSTHGAALRSSSSLVSMVAGDGAASADAAALSSLQHLRHLGLVVNSGGVLTDGVLARQGVAAVRVSAAPKLLSAQSMHGRLTALQPLDRLLLYSSSSALFGAPGQATYAAANAGLEAWAAVAAGAGVQASALQWGAWEIGMAADEVGLGVLESSLRLLGSVSMPVLAAVPVIWGTLLKVGVHRSDNAEVDAR</sequence>
<dbReference type="SUPFAM" id="SSF50129">
    <property type="entry name" value="GroES-like"/>
    <property type="match status" value="1"/>
</dbReference>
<dbReference type="Pfam" id="PF08659">
    <property type="entry name" value="KR"/>
    <property type="match status" value="1"/>
</dbReference>
<keyword evidence="8" id="KW-1185">Reference proteome</keyword>
<dbReference type="InterPro" id="IPR014031">
    <property type="entry name" value="Ketoacyl_synth_C"/>
</dbReference>
<accession>A0A087SNH9</accession>
<dbReference type="InterPro" id="IPR011032">
    <property type="entry name" value="GroES-like_sf"/>
</dbReference>
<dbReference type="CDD" id="cd00833">
    <property type="entry name" value="PKS"/>
    <property type="match status" value="1"/>
</dbReference>
<dbReference type="InterPro" id="IPR016039">
    <property type="entry name" value="Thiolase-like"/>
</dbReference>
<dbReference type="Gene3D" id="3.40.47.10">
    <property type="match status" value="1"/>
</dbReference>
<keyword evidence="1" id="KW-0596">Phosphopantetheine</keyword>
<dbReference type="Pfam" id="PF00550">
    <property type="entry name" value="PP-binding"/>
    <property type="match status" value="2"/>
</dbReference>
<dbReference type="InterPro" id="IPR014030">
    <property type="entry name" value="Ketoacyl_synth_N"/>
</dbReference>
<evidence type="ECO:0000313" key="7">
    <source>
        <dbReference type="EMBL" id="KFM27283.1"/>
    </source>
</evidence>
<dbReference type="SUPFAM" id="SSF47336">
    <property type="entry name" value="ACP-like"/>
    <property type="match status" value="2"/>
</dbReference>
<dbReference type="SMART" id="SM00825">
    <property type="entry name" value="PKS_KS"/>
    <property type="match status" value="1"/>
</dbReference>
<dbReference type="PANTHER" id="PTHR43775:SF37">
    <property type="entry name" value="SI:DKEY-61P9.11"/>
    <property type="match status" value="1"/>
</dbReference>
<dbReference type="PROSITE" id="PS50075">
    <property type="entry name" value="CARRIER"/>
    <property type="match status" value="2"/>
</dbReference>
<dbReference type="Pfam" id="PF02801">
    <property type="entry name" value="Ketoacyl-synt_C"/>
    <property type="match status" value="1"/>
</dbReference>
<proteinExistence type="predicted"/>
<dbReference type="CDD" id="cd05195">
    <property type="entry name" value="enoyl_red"/>
    <property type="match status" value="1"/>
</dbReference>
<dbReference type="PROSITE" id="PS52004">
    <property type="entry name" value="KS3_2"/>
    <property type="match status" value="1"/>
</dbReference>
<evidence type="ECO:0000259" key="6">
    <source>
        <dbReference type="PROSITE" id="PS52004"/>
    </source>
</evidence>
<dbReference type="PANTHER" id="PTHR43775">
    <property type="entry name" value="FATTY ACID SYNTHASE"/>
    <property type="match status" value="1"/>
</dbReference>
<evidence type="ECO:0000256" key="2">
    <source>
        <dbReference type="ARBA" id="ARBA00022553"/>
    </source>
</evidence>
<dbReference type="InterPro" id="IPR009081">
    <property type="entry name" value="PP-bd_ACP"/>
</dbReference>
<dbReference type="InterPro" id="IPR006162">
    <property type="entry name" value="Ppantetheine_attach_site"/>
</dbReference>
<reference evidence="7 8" key="1">
    <citation type="journal article" date="2014" name="BMC Genomics">
        <title>Oil accumulation mechanisms of the oleaginous microalga Chlorella protothecoides revealed through its genome, transcriptomes, and proteomes.</title>
        <authorList>
            <person name="Gao C."/>
            <person name="Wang Y."/>
            <person name="Shen Y."/>
            <person name="Yan D."/>
            <person name="He X."/>
            <person name="Dai J."/>
            <person name="Wu Q."/>
        </authorList>
    </citation>
    <scope>NUCLEOTIDE SEQUENCE [LARGE SCALE GENOMIC DNA]</scope>
    <source>
        <strain evidence="7 8">0710</strain>
    </source>
</reference>
<dbReference type="Pfam" id="PF00109">
    <property type="entry name" value="ketoacyl-synt"/>
    <property type="match status" value="1"/>
</dbReference>
<dbReference type="STRING" id="3075.A0A087SNH9"/>
<dbReference type="EMBL" id="KL662144">
    <property type="protein sequence ID" value="KFM27283.1"/>
    <property type="molecule type" value="Genomic_DNA"/>
</dbReference>
<dbReference type="InterPro" id="IPR020806">
    <property type="entry name" value="PKS_PP-bd"/>
</dbReference>
<feature type="domain" description="Carrier" evidence="5">
    <location>
        <begin position="58"/>
        <end position="132"/>
    </location>
</feature>
<dbReference type="Gene3D" id="1.10.1200.10">
    <property type="entry name" value="ACP-like"/>
    <property type="match status" value="2"/>
</dbReference>
<dbReference type="SUPFAM" id="SSF53901">
    <property type="entry name" value="Thiolase-like"/>
    <property type="match status" value="1"/>
</dbReference>
<keyword evidence="2" id="KW-0597">Phosphoprotein</keyword>
<gene>
    <name evidence="7" type="ORF">F751_4553</name>
</gene>
<dbReference type="OrthoDB" id="515324at2759"/>
<evidence type="ECO:0000256" key="4">
    <source>
        <dbReference type="ARBA" id="ARBA00023268"/>
    </source>
</evidence>
<dbReference type="InterPro" id="IPR036291">
    <property type="entry name" value="NAD(P)-bd_dom_sf"/>
</dbReference>
<feature type="domain" description="Ketosynthase family 3 (KS3)" evidence="6">
    <location>
        <begin position="157"/>
        <end position="586"/>
    </location>
</feature>
<dbReference type="GO" id="GO:0016491">
    <property type="term" value="F:oxidoreductase activity"/>
    <property type="evidence" value="ECO:0007669"/>
    <property type="project" value="InterPro"/>
</dbReference>
<dbReference type="SMART" id="SM00822">
    <property type="entry name" value="PKS_KR"/>
    <property type="match status" value="1"/>
</dbReference>
<dbReference type="Gene3D" id="3.40.50.720">
    <property type="entry name" value="NAD(P)-binding Rossmann-like Domain"/>
    <property type="match status" value="1"/>
</dbReference>
<dbReference type="SMART" id="SM00829">
    <property type="entry name" value="PKS_ER"/>
    <property type="match status" value="1"/>
</dbReference>
<evidence type="ECO:0000256" key="3">
    <source>
        <dbReference type="ARBA" id="ARBA00022679"/>
    </source>
</evidence>
<dbReference type="SUPFAM" id="SSF51735">
    <property type="entry name" value="NAD(P)-binding Rossmann-fold domains"/>
    <property type="match status" value="2"/>
</dbReference>
<evidence type="ECO:0000259" key="5">
    <source>
        <dbReference type="PROSITE" id="PS50075"/>
    </source>
</evidence>
<keyword evidence="3" id="KW-0808">Transferase</keyword>
<dbReference type="GO" id="GO:0006633">
    <property type="term" value="P:fatty acid biosynthetic process"/>
    <property type="evidence" value="ECO:0007669"/>
    <property type="project" value="TreeGrafter"/>
</dbReference>
<dbReference type="Proteomes" id="UP000028924">
    <property type="component" value="Unassembled WGS sequence"/>
</dbReference>